<evidence type="ECO:0000256" key="6">
    <source>
        <dbReference type="ARBA" id="ARBA00023237"/>
    </source>
</evidence>
<dbReference type="InterPro" id="IPR023997">
    <property type="entry name" value="TonB-dep_OMP_SusC/RagA_CS"/>
</dbReference>
<dbReference type="Proteomes" id="UP000199455">
    <property type="component" value="Unassembled WGS sequence"/>
</dbReference>
<proteinExistence type="inferred from homology"/>
<keyword evidence="10" id="KW-1185">Reference proteome</keyword>
<dbReference type="Pfam" id="PF07715">
    <property type="entry name" value="Plug"/>
    <property type="match status" value="1"/>
</dbReference>
<dbReference type="InterPro" id="IPR036942">
    <property type="entry name" value="Beta-barrel_TonB_sf"/>
</dbReference>
<accession>A0A1G6XTF5</accession>
<evidence type="ECO:0000256" key="7">
    <source>
        <dbReference type="PROSITE-ProRule" id="PRU01360"/>
    </source>
</evidence>
<protein>
    <submittedName>
        <fullName evidence="9">TonB-linked outer membrane protein, SusC/RagA family</fullName>
    </submittedName>
</protein>
<dbReference type="SUPFAM" id="SSF49464">
    <property type="entry name" value="Carboxypeptidase regulatory domain-like"/>
    <property type="match status" value="1"/>
</dbReference>
<dbReference type="PROSITE" id="PS52016">
    <property type="entry name" value="TONB_DEPENDENT_REC_3"/>
    <property type="match status" value="1"/>
</dbReference>
<keyword evidence="2 7" id="KW-0813">Transport</keyword>
<dbReference type="Gene3D" id="2.40.170.20">
    <property type="entry name" value="TonB-dependent receptor, beta-barrel domain"/>
    <property type="match status" value="1"/>
</dbReference>
<dbReference type="Pfam" id="PF13715">
    <property type="entry name" value="CarbopepD_reg_2"/>
    <property type="match status" value="1"/>
</dbReference>
<reference evidence="10" key="1">
    <citation type="submission" date="2016-10" db="EMBL/GenBank/DDBJ databases">
        <authorList>
            <person name="Varghese N."/>
            <person name="Submissions S."/>
        </authorList>
    </citation>
    <scope>NUCLEOTIDE SEQUENCE [LARGE SCALE GENOMIC DNA]</scope>
    <source>
        <strain evidence="10">DSM 18609</strain>
    </source>
</reference>
<dbReference type="InterPro" id="IPR037066">
    <property type="entry name" value="Plug_dom_sf"/>
</dbReference>
<organism evidence="9 10">
    <name type="scientific">Pedobacter soli</name>
    <dbReference type="NCBI Taxonomy" id="390242"/>
    <lineage>
        <taxon>Bacteria</taxon>
        <taxon>Pseudomonadati</taxon>
        <taxon>Bacteroidota</taxon>
        <taxon>Sphingobacteriia</taxon>
        <taxon>Sphingobacteriales</taxon>
        <taxon>Sphingobacteriaceae</taxon>
        <taxon>Pedobacter</taxon>
    </lineage>
</organism>
<dbReference type="Gene3D" id="2.60.40.1120">
    <property type="entry name" value="Carboxypeptidase-like, regulatory domain"/>
    <property type="match status" value="1"/>
</dbReference>
<dbReference type="InterPro" id="IPR008969">
    <property type="entry name" value="CarboxyPept-like_regulatory"/>
</dbReference>
<dbReference type="InterPro" id="IPR012910">
    <property type="entry name" value="Plug_dom"/>
</dbReference>
<dbReference type="SUPFAM" id="SSF56935">
    <property type="entry name" value="Porins"/>
    <property type="match status" value="1"/>
</dbReference>
<dbReference type="NCBIfam" id="TIGR04057">
    <property type="entry name" value="SusC_RagA_signa"/>
    <property type="match status" value="1"/>
</dbReference>
<evidence type="ECO:0000313" key="9">
    <source>
        <dbReference type="EMBL" id="SDD80636.1"/>
    </source>
</evidence>
<evidence type="ECO:0000256" key="3">
    <source>
        <dbReference type="ARBA" id="ARBA00022452"/>
    </source>
</evidence>
<keyword evidence="3 7" id="KW-1134">Transmembrane beta strand</keyword>
<comment type="similarity">
    <text evidence="7">Belongs to the TonB-dependent receptor family.</text>
</comment>
<sequence>MQIYAFNLGMARLRLPNKILLTMKLVILILTATLLQVSAASFGQKVTLNEKNASLESIITKIRTQTGYDFVFDFRLLESAGKVNVNVKDQDLNEVLKKVFDQQFDYTIKDKIIVLNKKSTSILDRIKEVFANTDMHGRVVDEDGRPIPGVTVREKGNLKNTVSTNAQGFFTIDVPANATLIFSYVGYSTKEQPVSANMVVNLQLRENKLQETVVVGYGTARRKDLTGSVSSVDMKEVRNVPFATIDQALTGKAAGVQVVQADGSPGGVAKIRIRGGTSLMGGNDPLYIIDGVQVQVQNRYQAGAADIVSPVERGGNDDPNFTVAGSFARGLNSLGGLNINDIETIDILKDASATAIYGSRAANGVVIITTKKGKSNQKPVLEANYYSGLSMPEKEKVLNRDQYIAVVKEAAKNLNDARAAAVPVLAPNALATQILNDPNYFGTANTDWMDLVLRNAFTYNADVSVRGGGTGSTYYSSVTYNKNQGTVIGTDYSRVAGKISLDNEISKKLRFNTNLDYGFMTNNITNGIYTQAMFAPPTVEPFNADGSVKVIDPATLGAYAYEGFQNPLVLTKGVNRSNAIFLIGSIAGEYDILKDLKFRSSVAINYNNYRQTNYIPSTASIATSNGSGSSNNGTATQSQSQQTNTFFENTLTYNKDFNENNRLNVVFGTSWQITKSNAFSASGQGFPDDTYLNNLSSAAVTLPATGTSDQNSLLSFYMRAAYNLYDKYLFTFTGRSDASSKFPEANRVGYFPSGGLGWRISKENFLKNVKWIDEIKLRASAGYTGTQNIGDNLFYTLYSPVSYAGLNGLSPSQLGNPRLKWESTLQRDAGIDFSFFNGRFRGGFGYYEKRTKDVLFPITVAASSGYTGVTANIANIRNRGLELELSGDFIRNKNFQWSGTLNISGNRSKVLALSNDVSDPNNPQVYQYGNTVLKVGEPIGLLYGRVFDKILSTQAEVNAYKNGNLLAMFGSYPYLGIGDASYILEDIGGGYRYFKDDIIGRAEPKYYGGYTNRLSYKAFSLTALATFSYGGDIYYLADVQNQDMGKRTNKGVAILGRWTPDNPNATRPRLIQGQSSYAYAASNNVYDASFIKLKSVTFAYQLPKQLTDRLKINGLSAYVSATNLFTITNYPGVDPETSNDPYSLIGGYSDSGGYPYVRQFSVGVRIGL</sequence>
<dbReference type="EMBL" id="FMZH01000008">
    <property type="protein sequence ID" value="SDD80636.1"/>
    <property type="molecule type" value="Genomic_DNA"/>
</dbReference>
<keyword evidence="4 7" id="KW-0812">Transmembrane</keyword>
<evidence type="ECO:0000256" key="5">
    <source>
        <dbReference type="ARBA" id="ARBA00023136"/>
    </source>
</evidence>
<dbReference type="STRING" id="390242.SAMN04488024_1086"/>
<dbReference type="InterPro" id="IPR023996">
    <property type="entry name" value="TonB-dep_OMP_SusC/RagA"/>
</dbReference>
<evidence type="ECO:0000256" key="1">
    <source>
        <dbReference type="ARBA" id="ARBA00004571"/>
    </source>
</evidence>
<dbReference type="InterPro" id="IPR039426">
    <property type="entry name" value="TonB-dep_rcpt-like"/>
</dbReference>
<dbReference type="NCBIfam" id="TIGR04056">
    <property type="entry name" value="OMP_RagA_SusC"/>
    <property type="match status" value="1"/>
</dbReference>
<dbReference type="GO" id="GO:0009279">
    <property type="term" value="C:cell outer membrane"/>
    <property type="evidence" value="ECO:0007669"/>
    <property type="project" value="UniProtKB-SubCell"/>
</dbReference>
<dbReference type="Gene3D" id="2.170.130.10">
    <property type="entry name" value="TonB-dependent receptor, plug domain"/>
    <property type="match status" value="1"/>
</dbReference>
<name>A0A1G6XTF5_9SPHI</name>
<comment type="subcellular location">
    <subcellularLocation>
        <location evidence="1 7">Cell outer membrane</location>
        <topology evidence="1 7">Multi-pass membrane protein</topology>
    </subcellularLocation>
</comment>
<dbReference type="AlphaFoldDB" id="A0A1G6XTF5"/>
<evidence type="ECO:0000313" key="10">
    <source>
        <dbReference type="Proteomes" id="UP000199455"/>
    </source>
</evidence>
<keyword evidence="5 7" id="KW-0472">Membrane</keyword>
<feature type="domain" description="TonB-dependent receptor plug" evidence="8">
    <location>
        <begin position="222"/>
        <end position="365"/>
    </location>
</feature>
<evidence type="ECO:0000259" key="8">
    <source>
        <dbReference type="Pfam" id="PF07715"/>
    </source>
</evidence>
<evidence type="ECO:0000256" key="4">
    <source>
        <dbReference type="ARBA" id="ARBA00022692"/>
    </source>
</evidence>
<gene>
    <name evidence="9" type="ORF">SAMN04488024_1086</name>
</gene>
<evidence type="ECO:0000256" key="2">
    <source>
        <dbReference type="ARBA" id="ARBA00022448"/>
    </source>
</evidence>
<keyword evidence="6 7" id="KW-0998">Cell outer membrane</keyword>